<keyword evidence="3" id="KW-0418">Kinase</keyword>
<dbReference type="GO" id="GO:0004674">
    <property type="term" value="F:protein serine/threonine kinase activity"/>
    <property type="evidence" value="ECO:0007669"/>
    <property type="project" value="TreeGrafter"/>
</dbReference>
<reference evidence="8" key="1">
    <citation type="journal article" date="2014" name="Int. J. Syst. Evol. Microbiol.">
        <title>Complete genome sequence of Corynebacterium casei LMG S-19264T (=DSM 44701T), isolated from a smear-ripened cheese.</title>
        <authorList>
            <consortium name="US DOE Joint Genome Institute (JGI-PGF)"/>
            <person name="Walter F."/>
            <person name="Albersmeier A."/>
            <person name="Kalinowski J."/>
            <person name="Ruckert C."/>
        </authorList>
    </citation>
    <scope>NUCLEOTIDE SEQUENCE</scope>
    <source>
        <strain evidence="8">CCM 8711</strain>
    </source>
</reference>
<evidence type="ECO:0000256" key="2">
    <source>
        <dbReference type="ARBA" id="ARBA00022741"/>
    </source>
</evidence>
<keyword evidence="1" id="KW-0808">Transferase</keyword>
<dbReference type="PROSITE" id="PS50011">
    <property type="entry name" value="PROTEIN_KINASE_DOM"/>
    <property type="match status" value="1"/>
</dbReference>
<dbReference type="EMBL" id="BMDO01000015">
    <property type="protein sequence ID" value="GGI52612.1"/>
    <property type="molecule type" value="Genomic_DNA"/>
</dbReference>
<evidence type="ECO:0000256" key="3">
    <source>
        <dbReference type="ARBA" id="ARBA00022777"/>
    </source>
</evidence>
<dbReference type="PANTHER" id="PTHR43289:SF6">
    <property type="entry name" value="SERINE_THREONINE-PROTEIN KINASE NEKL-3"/>
    <property type="match status" value="1"/>
</dbReference>
<feature type="compositionally biased region" description="Polar residues" evidence="5">
    <location>
        <begin position="388"/>
        <end position="399"/>
    </location>
</feature>
<dbReference type="Gene3D" id="1.10.510.10">
    <property type="entry name" value="Transferase(Phosphotransferase) domain 1"/>
    <property type="match status" value="1"/>
</dbReference>
<evidence type="ECO:0000256" key="1">
    <source>
        <dbReference type="ARBA" id="ARBA00022679"/>
    </source>
</evidence>
<dbReference type="RefSeq" id="WP_188418722.1">
    <property type="nucleotide sequence ID" value="NZ_BMDO01000015.1"/>
</dbReference>
<keyword evidence="4" id="KW-0067">ATP-binding</keyword>
<dbReference type="Pfam" id="PF00069">
    <property type="entry name" value="Pkinase"/>
    <property type="match status" value="1"/>
</dbReference>
<comment type="caution">
    <text evidence="8">The sequence shown here is derived from an EMBL/GenBank/DDBJ whole genome shotgun (WGS) entry which is preliminary data.</text>
</comment>
<gene>
    <name evidence="8" type="ORF">GCM10011425_38240</name>
</gene>
<name>A0A917N500_9SPHI</name>
<dbReference type="Proteomes" id="UP000662074">
    <property type="component" value="Unassembled WGS sequence"/>
</dbReference>
<evidence type="ECO:0000256" key="4">
    <source>
        <dbReference type="ARBA" id="ARBA00022840"/>
    </source>
</evidence>
<dbReference type="AlphaFoldDB" id="A0A917N500"/>
<dbReference type="InterPro" id="IPR000719">
    <property type="entry name" value="Prot_kinase_dom"/>
</dbReference>
<dbReference type="InterPro" id="IPR011009">
    <property type="entry name" value="Kinase-like_dom_sf"/>
</dbReference>
<evidence type="ECO:0000313" key="9">
    <source>
        <dbReference type="Proteomes" id="UP000662074"/>
    </source>
</evidence>
<dbReference type="PANTHER" id="PTHR43289">
    <property type="entry name" value="MITOGEN-ACTIVATED PROTEIN KINASE KINASE KINASE 20-RELATED"/>
    <property type="match status" value="1"/>
</dbReference>
<feature type="transmembrane region" description="Helical" evidence="6">
    <location>
        <begin position="356"/>
        <end position="376"/>
    </location>
</feature>
<dbReference type="CDD" id="cd14014">
    <property type="entry name" value="STKc_PknB_like"/>
    <property type="match status" value="1"/>
</dbReference>
<keyword evidence="6" id="KW-0812">Transmembrane</keyword>
<accession>A0A917N500</accession>
<sequence>MSKVFTITEGLENLGALRTGGQGSVYKGRRTGTVYTAIKLMPTPIHTESQDDKNYRNFQNEVTKLQKVNEQPNPNVVKIMNWGLTDSGSFPFIEMEYIEGPDLCELLQPPHEKIFTLKELIRVADQLAGAVAHCHKVGVKHGDIKSNNVKYNIHTGNYVLLDFGLAIMTEEQRRSSIRHAGAIEFMAPEQHEGHMLPQTDVYSYGVILYELLAGEVPFPLNSGGETARNAVMLAHMESAVPDPLSKRRENLPTTWSADKQMQEMQVPYWLLQIIAKSLEKDPQNRYASGVELQEAVVNGSLSAAESYPQQQQILSTSALQKENDQLKAKLLQLEQAGPVETEPVEDESSVVISKPLFILFVVLLVVFMGFSVYSAFFKRNAQPAAVTPQDTTSTTNSSEPMRVDTGEQYPTITPENKQKASDSMEKTIDSVRKAEAAAAARRARERQDSIDNAQADTGVVINAPL</sequence>
<evidence type="ECO:0000259" key="7">
    <source>
        <dbReference type="PROSITE" id="PS50011"/>
    </source>
</evidence>
<organism evidence="8 9">
    <name type="scientific">Mucilaginibacter galii</name>
    <dbReference type="NCBI Taxonomy" id="2005073"/>
    <lineage>
        <taxon>Bacteria</taxon>
        <taxon>Pseudomonadati</taxon>
        <taxon>Bacteroidota</taxon>
        <taxon>Sphingobacteriia</taxon>
        <taxon>Sphingobacteriales</taxon>
        <taxon>Sphingobacteriaceae</taxon>
        <taxon>Mucilaginibacter</taxon>
    </lineage>
</organism>
<dbReference type="Gene3D" id="3.30.200.20">
    <property type="entry name" value="Phosphorylase Kinase, domain 1"/>
    <property type="match status" value="1"/>
</dbReference>
<feature type="region of interest" description="Disordered" evidence="5">
    <location>
        <begin position="383"/>
        <end position="465"/>
    </location>
</feature>
<evidence type="ECO:0000256" key="6">
    <source>
        <dbReference type="SAM" id="Phobius"/>
    </source>
</evidence>
<keyword evidence="9" id="KW-1185">Reference proteome</keyword>
<evidence type="ECO:0000313" key="8">
    <source>
        <dbReference type="EMBL" id="GGI52612.1"/>
    </source>
</evidence>
<feature type="domain" description="Protein kinase" evidence="7">
    <location>
        <begin position="11"/>
        <end position="297"/>
    </location>
</feature>
<keyword evidence="6" id="KW-1133">Transmembrane helix</keyword>
<dbReference type="SMART" id="SM00220">
    <property type="entry name" value="S_TKc"/>
    <property type="match status" value="1"/>
</dbReference>
<proteinExistence type="predicted"/>
<keyword evidence="6" id="KW-0472">Membrane</keyword>
<evidence type="ECO:0000256" key="5">
    <source>
        <dbReference type="SAM" id="MobiDB-lite"/>
    </source>
</evidence>
<feature type="compositionally biased region" description="Basic and acidic residues" evidence="5">
    <location>
        <begin position="416"/>
        <end position="435"/>
    </location>
</feature>
<dbReference type="SUPFAM" id="SSF56112">
    <property type="entry name" value="Protein kinase-like (PK-like)"/>
    <property type="match status" value="1"/>
</dbReference>
<reference evidence="8" key="2">
    <citation type="submission" date="2020-09" db="EMBL/GenBank/DDBJ databases">
        <authorList>
            <person name="Sun Q."/>
            <person name="Sedlacek I."/>
        </authorList>
    </citation>
    <scope>NUCLEOTIDE SEQUENCE</scope>
    <source>
        <strain evidence="8">CCM 8711</strain>
    </source>
</reference>
<protein>
    <recommendedName>
        <fullName evidence="7">Protein kinase domain-containing protein</fullName>
    </recommendedName>
</protein>
<keyword evidence="2" id="KW-0547">Nucleotide-binding</keyword>
<dbReference type="GO" id="GO:0005524">
    <property type="term" value="F:ATP binding"/>
    <property type="evidence" value="ECO:0007669"/>
    <property type="project" value="UniProtKB-KW"/>
</dbReference>